<name>A0ABN1T4S6_9ACTN</name>
<dbReference type="PANTHER" id="PTHR36166">
    <property type="entry name" value="CHROMOSOME 9, WHOLE GENOME SHOTGUN SEQUENCE"/>
    <property type="match status" value="1"/>
</dbReference>
<dbReference type="SUPFAM" id="SSF55961">
    <property type="entry name" value="Bet v1-like"/>
    <property type="match status" value="1"/>
</dbReference>
<sequence length="141" mass="15258">MTIDIAAPQTRVWQILTAFEDYATWHPVLSLNGPVPDVAVGAELPMRLSGGVAGDQEFTGEIVEVDAPRRLAWQGGVPGVFLGRHSFDLVPLSEGITRFTDTERWSGSMAASVIAEHRTALEQEYTRSAEALKAVAEAHDA</sequence>
<dbReference type="PANTHER" id="PTHR36166:SF1">
    <property type="entry name" value="SRPBCC DOMAIN-CONTAINING PROTEIN"/>
    <property type="match status" value="1"/>
</dbReference>
<dbReference type="CDD" id="cd07822">
    <property type="entry name" value="SRPBCC_4"/>
    <property type="match status" value="1"/>
</dbReference>
<comment type="caution">
    <text evidence="1">The sequence shown here is derived from an EMBL/GenBank/DDBJ whole genome shotgun (WGS) entry which is preliminary data.</text>
</comment>
<dbReference type="Pfam" id="PF10604">
    <property type="entry name" value="Polyketide_cyc2"/>
    <property type="match status" value="1"/>
</dbReference>
<dbReference type="InterPro" id="IPR023393">
    <property type="entry name" value="START-like_dom_sf"/>
</dbReference>
<evidence type="ECO:0000313" key="2">
    <source>
        <dbReference type="Proteomes" id="UP001501072"/>
    </source>
</evidence>
<dbReference type="EMBL" id="BAAAHU010000063">
    <property type="protein sequence ID" value="GAA1015268.1"/>
    <property type="molecule type" value="Genomic_DNA"/>
</dbReference>
<evidence type="ECO:0008006" key="3">
    <source>
        <dbReference type="Google" id="ProtNLM"/>
    </source>
</evidence>
<accession>A0ABN1T4S6</accession>
<evidence type="ECO:0000313" key="1">
    <source>
        <dbReference type="EMBL" id="GAA1015268.1"/>
    </source>
</evidence>
<protein>
    <recommendedName>
        <fullName evidence="3">SRPBCC domain-containing protein</fullName>
    </recommendedName>
</protein>
<proteinExistence type="predicted"/>
<keyword evidence="2" id="KW-1185">Reference proteome</keyword>
<reference evidence="1 2" key="1">
    <citation type="journal article" date="2019" name="Int. J. Syst. Evol. Microbiol.">
        <title>The Global Catalogue of Microorganisms (GCM) 10K type strain sequencing project: providing services to taxonomists for standard genome sequencing and annotation.</title>
        <authorList>
            <consortium name="The Broad Institute Genomics Platform"/>
            <consortium name="The Broad Institute Genome Sequencing Center for Infectious Disease"/>
            <person name="Wu L."/>
            <person name="Ma J."/>
        </authorList>
    </citation>
    <scope>NUCLEOTIDE SEQUENCE [LARGE SCALE GENOMIC DNA]</scope>
    <source>
        <strain evidence="1 2">JCM 11269</strain>
    </source>
</reference>
<dbReference type="InterPro" id="IPR019587">
    <property type="entry name" value="Polyketide_cyclase/dehydratase"/>
</dbReference>
<dbReference type="Proteomes" id="UP001501072">
    <property type="component" value="Unassembled WGS sequence"/>
</dbReference>
<dbReference type="Gene3D" id="3.30.530.20">
    <property type="match status" value="1"/>
</dbReference>
<gene>
    <name evidence="1" type="ORF">GCM10009564_47200</name>
</gene>
<organism evidence="1 2">
    <name type="scientific">Streptomyces thermogriseus</name>
    <dbReference type="NCBI Taxonomy" id="75292"/>
    <lineage>
        <taxon>Bacteria</taxon>
        <taxon>Bacillati</taxon>
        <taxon>Actinomycetota</taxon>
        <taxon>Actinomycetes</taxon>
        <taxon>Kitasatosporales</taxon>
        <taxon>Streptomycetaceae</taxon>
        <taxon>Streptomyces</taxon>
    </lineage>
</organism>